<comment type="caution">
    <text evidence="1">The sequence shown here is derived from an EMBL/GenBank/DDBJ whole genome shotgun (WGS) entry which is preliminary data.</text>
</comment>
<dbReference type="AlphaFoldDB" id="A0A9D1TV47"/>
<accession>A0A9D1TV47</accession>
<evidence type="ECO:0000313" key="2">
    <source>
        <dbReference type="Proteomes" id="UP000823934"/>
    </source>
</evidence>
<name>A0A9D1TV47_9GAMM</name>
<evidence type="ECO:0000313" key="1">
    <source>
        <dbReference type="EMBL" id="HIW07472.1"/>
    </source>
</evidence>
<sequence length="552" mass="64084">MNIPLSEELLSLSRDDFEIKNSALNIPGKIKEVVKSSFDQRLNSADSYNKFLIFCCDIGRLDIVYYVSQFIDKDRELLQQYIEKIPNIQRILKFSEIKDIARLQQLSMHEISFKDAVLLKEQFFTFLREMRKSGAALFMDNMTLSFSLTLLLRTDFALLDKDECVEIVEYFKNVEKTEQIRRNTCYLLIFDYVIKHNLDAFFTLPKRHFNHLTYVQYALTATSFLSKEMKSNLFHLFKDKIKHQNNLSNTRKLKFAVCISGLYRNHPDVLQSIKTNLIDSLDADVFVHTWDQMSYWTGYGGSPSCWRTLGMDAQRQLPQKYHHNLRDLQSILPKTTHILSTPLMTSNDVELLKGILNPTAILVENETDFIASLSNPSGFTKLRGTYNQIKMFWGIKQSFDLALAEGKYDVIIRIRPDTAVMNEITPLFFENIENNVLYSRTWPKTGIADATFYFTDSVAYIFSRFVDQMMDKQALSPFDKYPEYDAHALLAAWVFDNNLQLDPKYIPTVIQVNPTTKLEGLSDALDQDYAALDDDKKEALVGFIDYLRDTYC</sequence>
<protein>
    <submittedName>
        <fullName evidence="1">Uncharacterized protein</fullName>
    </submittedName>
</protein>
<gene>
    <name evidence="1" type="ORF">H9889_09155</name>
</gene>
<reference evidence="1" key="1">
    <citation type="journal article" date="2021" name="PeerJ">
        <title>Extensive microbial diversity within the chicken gut microbiome revealed by metagenomics and culture.</title>
        <authorList>
            <person name="Gilroy R."/>
            <person name="Ravi A."/>
            <person name="Getino M."/>
            <person name="Pursley I."/>
            <person name="Horton D.L."/>
            <person name="Alikhan N.F."/>
            <person name="Baker D."/>
            <person name="Gharbi K."/>
            <person name="Hall N."/>
            <person name="Watson M."/>
            <person name="Adriaenssens E.M."/>
            <person name="Foster-Nyarko E."/>
            <person name="Jarju S."/>
            <person name="Secka A."/>
            <person name="Antonio M."/>
            <person name="Oren A."/>
            <person name="Chaudhuri R.R."/>
            <person name="La Ragione R."/>
            <person name="Hildebrand F."/>
            <person name="Pallen M.J."/>
        </authorList>
    </citation>
    <scope>NUCLEOTIDE SEQUENCE</scope>
    <source>
        <strain evidence="1">CHK160-9182</strain>
    </source>
</reference>
<dbReference type="Proteomes" id="UP000823934">
    <property type="component" value="Unassembled WGS sequence"/>
</dbReference>
<dbReference type="EMBL" id="DXHP01000198">
    <property type="protein sequence ID" value="HIW07472.1"/>
    <property type="molecule type" value="Genomic_DNA"/>
</dbReference>
<organism evidence="1 2">
    <name type="scientific">Candidatus Ignatzschineria merdigallinarum</name>
    <dbReference type="NCBI Taxonomy" id="2838621"/>
    <lineage>
        <taxon>Bacteria</taxon>
        <taxon>Pseudomonadati</taxon>
        <taxon>Pseudomonadota</taxon>
        <taxon>Gammaproteobacteria</taxon>
        <taxon>Cardiobacteriales</taxon>
        <taxon>Ignatzschineriaceae</taxon>
        <taxon>Ignatzschineria</taxon>
    </lineage>
</organism>
<reference evidence="1" key="2">
    <citation type="submission" date="2021-04" db="EMBL/GenBank/DDBJ databases">
        <authorList>
            <person name="Gilroy R."/>
        </authorList>
    </citation>
    <scope>NUCLEOTIDE SEQUENCE</scope>
    <source>
        <strain evidence="1">CHK160-9182</strain>
    </source>
</reference>
<proteinExistence type="predicted"/>